<dbReference type="InterPro" id="IPR036322">
    <property type="entry name" value="WD40_repeat_dom_sf"/>
</dbReference>
<dbReference type="Proteomes" id="UP000710432">
    <property type="component" value="Unassembled WGS sequence"/>
</dbReference>
<dbReference type="EMBL" id="JAATJU010021292">
    <property type="protein sequence ID" value="KAH0514046.1"/>
    <property type="molecule type" value="Genomic_DNA"/>
</dbReference>
<organism evidence="1 2">
    <name type="scientific">Microtus ochrogaster</name>
    <name type="common">Prairie vole</name>
    <dbReference type="NCBI Taxonomy" id="79684"/>
    <lineage>
        <taxon>Eukaryota</taxon>
        <taxon>Metazoa</taxon>
        <taxon>Chordata</taxon>
        <taxon>Craniata</taxon>
        <taxon>Vertebrata</taxon>
        <taxon>Euteleostomi</taxon>
        <taxon>Mammalia</taxon>
        <taxon>Eutheria</taxon>
        <taxon>Euarchontoglires</taxon>
        <taxon>Glires</taxon>
        <taxon>Rodentia</taxon>
        <taxon>Myomorpha</taxon>
        <taxon>Muroidea</taxon>
        <taxon>Cricetidae</taxon>
        <taxon>Arvicolinae</taxon>
        <taxon>Microtus</taxon>
    </lineage>
</organism>
<dbReference type="AlphaFoldDB" id="A0A8J6GI89"/>
<name>A0A8J6GI89_MICOH</name>
<gene>
    <name evidence="1" type="ORF">LTLLF_137190</name>
</gene>
<dbReference type="Pfam" id="PF21030">
    <property type="entry name" value="WDR93"/>
    <property type="match status" value="2"/>
</dbReference>
<dbReference type="InterPro" id="IPR049547">
    <property type="entry name" value="WDR93_beta-prop"/>
</dbReference>
<dbReference type="InterPro" id="IPR015943">
    <property type="entry name" value="WD40/YVTN_repeat-like_dom_sf"/>
</dbReference>
<dbReference type="SUPFAM" id="SSF50978">
    <property type="entry name" value="WD40 repeat-like"/>
    <property type="match status" value="1"/>
</dbReference>
<evidence type="ECO:0000313" key="1">
    <source>
        <dbReference type="EMBL" id="KAH0514046.1"/>
    </source>
</evidence>
<comment type="caution">
    <text evidence="1">The sequence shown here is derived from an EMBL/GenBank/DDBJ whole genome shotgun (WGS) entry which is preliminary data.</text>
</comment>
<accession>A0A8J6GI89</accession>
<evidence type="ECO:0000313" key="2">
    <source>
        <dbReference type="Proteomes" id="UP000710432"/>
    </source>
</evidence>
<dbReference type="Gene3D" id="2.130.10.10">
    <property type="entry name" value="YVTN repeat-like/Quinoprotein amine dehydrogenase"/>
    <property type="match status" value="1"/>
</dbReference>
<proteinExistence type="predicted"/>
<sequence>MGVPLALLQKDWGARLEVQRGRTFVLCLDSLSLCIKGRGWPGLDPRFTDPLQVSEIEDYSGLGSGQNHFIKDVQWEQHKEIFCASYRKYLEGEWEEEPLSTATFHFLTHSMIPVPMDVKICPDCENVWPCAARITVSQISSSSSYLALACEDGVLILWNLAEGFLFGVIALPEGCFCQSIHFLRFFLVHEGRNVYPEGPVKSEMMCVVLCTDSSLHLVTASGTRGPTSQVLVERSVAQSQTGKTGSLCLVPTAIPATLLCLSTVACG</sequence>
<protein>
    <submittedName>
        <fullName evidence="1">WD repeat-containing protein 93</fullName>
    </submittedName>
</protein>
<reference evidence="1" key="1">
    <citation type="submission" date="2020-03" db="EMBL/GenBank/DDBJ databases">
        <title>Studies in the Genomics of Life Span.</title>
        <authorList>
            <person name="Glass D."/>
        </authorList>
    </citation>
    <scope>NUCLEOTIDE SEQUENCE</scope>
    <source>
        <strain evidence="1">LTLLF</strain>
        <tissue evidence="1">Muscle</tissue>
    </source>
</reference>